<dbReference type="PANTHER" id="PTHR34413">
    <property type="entry name" value="PROPHAGE TAIL FIBER ASSEMBLY PROTEIN HOMOLOG TFAE-RELATED-RELATED"/>
    <property type="match status" value="1"/>
</dbReference>
<evidence type="ECO:0000313" key="1">
    <source>
        <dbReference type="EMBL" id="MPQ51948.1"/>
    </source>
</evidence>
<dbReference type="EMBL" id="WHIY01000008">
    <property type="protein sequence ID" value="MPQ51948.1"/>
    <property type="molecule type" value="Genomic_DNA"/>
</dbReference>
<dbReference type="InterPro" id="IPR003458">
    <property type="entry name" value="Phage_T4_Gp38_tail_assem"/>
</dbReference>
<protein>
    <submittedName>
        <fullName evidence="1">Tail fiber assembly protein</fullName>
    </submittedName>
</protein>
<evidence type="ECO:0000313" key="2">
    <source>
        <dbReference type="Proteomes" id="UP000475079"/>
    </source>
</evidence>
<name>A0A6L5EBK2_9ENTR</name>
<dbReference type="Proteomes" id="UP000475079">
    <property type="component" value="Unassembled WGS sequence"/>
</dbReference>
<keyword evidence="2" id="KW-1185">Reference proteome</keyword>
<dbReference type="RefSeq" id="WP_152403272.1">
    <property type="nucleotide sequence ID" value="NZ_WHIY01000008.1"/>
</dbReference>
<comment type="caution">
    <text evidence="1">The sequence shown here is derived from an EMBL/GenBank/DDBJ whole genome shotgun (WGS) entry which is preliminary data.</text>
</comment>
<organism evidence="1 2">
    <name type="scientific">Citrobacter telavivensis</name>
    <dbReference type="NCBI Taxonomy" id="2653932"/>
    <lineage>
        <taxon>Bacteria</taxon>
        <taxon>Pseudomonadati</taxon>
        <taxon>Pseudomonadota</taxon>
        <taxon>Gammaproteobacteria</taxon>
        <taxon>Enterobacterales</taxon>
        <taxon>Enterobacteriaceae</taxon>
        <taxon>Citrobacter</taxon>
    </lineage>
</organism>
<reference evidence="1 2" key="1">
    <citation type="submission" date="2019-10" db="EMBL/GenBank/DDBJ databases">
        <title>Characterization of a new Citrobacter species.</title>
        <authorList>
            <person name="Goncalves Ribeiro T."/>
            <person name="Izdebski R."/>
            <person name="Urbanowicz P."/>
            <person name="Carmeli Y."/>
            <person name="Gniadkowski M."/>
            <person name="Peixe L."/>
        </authorList>
    </citation>
    <scope>NUCLEOTIDE SEQUENCE [LARGE SCALE GENOMIC DNA]</scope>
    <source>
        <strain evidence="1 2">NMI7905_11</strain>
    </source>
</reference>
<proteinExistence type="predicted"/>
<dbReference type="Pfam" id="PF02413">
    <property type="entry name" value="Caudo_TAP"/>
    <property type="match status" value="1"/>
</dbReference>
<accession>A0A6L5EBK2</accession>
<gene>
    <name evidence="1" type="ORF">GBB84_13645</name>
</gene>
<dbReference type="InterPro" id="IPR051220">
    <property type="entry name" value="TFA_Chaperone"/>
</dbReference>
<sequence length="192" mass="21276">MTFKMSETDQTVTVYNLRSDTNEFIGSGDAFIPAHTGLPANCTTIKPPAIKAGFVAIFDSEKQRWISREDHRGEVVFDTENGNELVITELGAYPEGTTTLAPANTWQKWNGKAWVNDAKAIQIALVSDADAEKKKLLAQANNSIATLQDAVDFDMATAEEKTLLMAFKKYRVLLNRIDVSRAPDIEWPEVPV</sequence>
<dbReference type="PANTHER" id="PTHR34413:SF2">
    <property type="entry name" value="PROPHAGE TAIL FIBER ASSEMBLY PROTEIN HOMOLOG TFAE-RELATED"/>
    <property type="match status" value="1"/>
</dbReference>
<dbReference type="AlphaFoldDB" id="A0A6L5EBK2"/>